<keyword evidence="2" id="KW-1185">Reference proteome</keyword>
<proteinExistence type="predicted"/>
<evidence type="ECO:0000313" key="2">
    <source>
        <dbReference type="Proteomes" id="UP000622017"/>
    </source>
</evidence>
<gene>
    <name evidence="1" type="ORF">H8B15_18305</name>
</gene>
<sequence>MNENSVIHKIASSEVVIQHFGYWPTFHDTEIRKVVFEANPGFYPSVTFLLKAFATLNEKDERGYYRKVKQCEIELQFTGIKEIEFEGFGHQNVILSLEFGKQEGDLTCTLDASTGLAAYIVAQAAKVVSLNPIT</sequence>
<dbReference type="EMBL" id="JACSCY010000019">
    <property type="protein sequence ID" value="MBC6612881.1"/>
    <property type="molecule type" value="Genomic_DNA"/>
</dbReference>
<organism evidence="1 2">
    <name type="scientific">Hymenobacter citatus</name>
    <dbReference type="NCBI Taxonomy" id="2763506"/>
    <lineage>
        <taxon>Bacteria</taxon>
        <taxon>Pseudomonadati</taxon>
        <taxon>Bacteroidota</taxon>
        <taxon>Cytophagia</taxon>
        <taxon>Cytophagales</taxon>
        <taxon>Hymenobacteraceae</taxon>
        <taxon>Hymenobacter</taxon>
    </lineage>
</organism>
<dbReference type="InterPro" id="IPR028957">
    <property type="entry name" value="Imm50"/>
</dbReference>
<comment type="caution">
    <text evidence="1">The sequence shown here is derived from an EMBL/GenBank/DDBJ whole genome shotgun (WGS) entry which is preliminary data.</text>
</comment>
<name>A0ABR7MP72_9BACT</name>
<accession>A0ABR7MP72</accession>
<dbReference type="RefSeq" id="WP_187321103.1">
    <property type="nucleotide sequence ID" value="NZ_JACSCY010000019.1"/>
</dbReference>
<protein>
    <recommendedName>
        <fullName evidence="3">Immunity protein 50</fullName>
    </recommendedName>
</protein>
<dbReference type="Proteomes" id="UP000622017">
    <property type="component" value="Unassembled WGS sequence"/>
</dbReference>
<dbReference type="Pfam" id="PF15594">
    <property type="entry name" value="Imm50"/>
    <property type="match status" value="1"/>
</dbReference>
<evidence type="ECO:0000313" key="1">
    <source>
        <dbReference type="EMBL" id="MBC6612881.1"/>
    </source>
</evidence>
<reference evidence="1 2" key="1">
    <citation type="submission" date="2020-08" db="EMBL/GenBank/DDBJ databases">
        <title>Hymenobacter sp.</title>
        <authorList>
            <person name="Kim M.K."/>
        </authorList>
    </citation>
    <scope>NUCLEOTIDE SEQUENCE [LARGE SCALE GENOMIC DNA]</scope>
    <source>
        <strain evidence="1 2">BT507</strain>
    </source>
</reference>
<evidence type="ECO:0008006" key="3">
    <source>
        <dbReference type="Google" id="ProtNLM"/>
    </source>
</evidence>